<evidence type="ECO:0008006" key="3">
    <source>
        <dbReference type="Google" id="ProtNLM"/>
    </source>
</evidence>
<evidence type="ECO:0000313" key="1">
    <source>
        <dbReference type="EMBL" id="GJE99058.1"/>
    </source>
</evidence>
<keyword evidence="2" id="KW-1185">Reference proteome</keyword>
<name>A0A9P3LKW7_9APHY</name>
<gene>
    <name evidence="1" type="ORF">PsYK624_152980</name>
</gene>
<dbReference type="AlphaFoldDB" id="A0A9P3LKW7"/>
<comment type="caution">
    <text evidence="1">The sequence shown here is derived from an EMBL/GenBank/DDBJ whole genome shotgun (WGS) entry which is preliminary data.</text>
</comment>
<dbReference type="OrthoDB" id="3226657at2759"/>
<sequence>MDDGHLTAINLTLNDDGLLCTECEFSFRLTYSLNLGIDLAGEAQSAAHDPYAPIEIRLRLNGGGPAGTTLTITADRPPWPAHQHQLQDLDTRRRANTRAEVLRRHWDTSDVRHVNGVHILDVPVGIMSSNAYRRTSEFRDAVSARMRMWAIIKLAEHGVEEEMLFSVRARRPKGERAPYVIVPGPLPGQGSSERSPVPYQRVHYSTLALPSELADRPCVDLDVDTLLATLNDIMGTDYTVDRPGLRHCLEHFLHTSQDFGQVYGALRRYWTDDLSILLDTLSRQKADDDAMRRDAVQGNYLRDSHVAPRRVWDLYSNRVLPFHVLPPASGKQPPDRFWPGTLYSNRVLPFHALPPTSGGELPDNLWTVSHSWVAADARASLITPINGREWPVPVPCATTLDHVRVELLNFGAEYVWLDILCLRQEGRAEDEPRRLKEWRLDIPTIGYIYSFPNTPCITYFNGLGLPFDPKPHVLASDRHCFNRVWTVQEATESWLPGGTTGRVDADTRRFFTEHFQQVILARPRTIAQTTGAAWLFYKPMWSNNKYLASLQRLVAAADMLQKRHCTTELDRVASLAYIIGCETLPLYDTTVSVEIAWAILLKHLPAHLRGQIALRHMETQPERDTILPSWVEFLEYFPRWNVDGVRPSDIEDNLLHVHQHGLGTAGTGSYHEYTSLIGPCIIIQQPDDIANGTATMYCSRGYSWIPTFFWSRHRLYQVVGGPFTSDAWYLLRRTRTNVTGILRIVETDTVDGSLISAVERCGAVLSPDGSLDNIGLRTVHVLYQR</sequence>
<protein>
    <recommendedName>
        <fullName evidence="3">Heterokaryon incompatibility domain-containing protein</fullName>
    </recommendedName>
</protein>
<proteinExistence type="predicted"/>
<organism evidence="1 2">
    <name type="scientific">Phanerochaete sordida</name>
    <dbReference type="NCBI Taxonomy" id="48140"/>
    <lineage>
        <taxon>Eukaryota</taxon>
        <taxon>Fungi</taxon>
        <taxon>Dikarya</taxon>
        <taxon>Basidiomycota</taxon>
        <taxon>Agaricomycotina</taxon>
        <taxon>Agaricomycetes</taxon>
        <taxon>Polyporales</taxon>
        <taxon>Phanerochaetaceae</taxon>
        <taxon>Phanerochaete</taxon>
    </lineage>
</organism>
<evidence type="ECO:0000313" key="2">
    <source>
        <dbReference type="Proteomes" id="UP000703269"/>
    </source>
</evidence>
<dbReference type="Proteomes" id="UP000703269">
    <property type="component" value="Unassembled WGS sequence"/>
</dbReference>
<reference evidence="1 2" key="1">
    <citation type="submission" date="2021-08" db="EMBL/GenBank/DDBJ databases">
        <title>Draft Genome Sequence of Phanerochaete sordida strain YK-624.</title>
        <authorList>
            <person name="Mori T."/>
            <person name="Dohra H."/>
            <person name="Suzuki T."/>
            <person name="Kawagishi H."/>
            <person name="Hirai H."/>
        </authorList>
    </citation>
    <scope>NUCLEOTIDE SEQUENCE [LARGE SCALE GENOMIC DNA]</scope>
    <source>
        <strain evidence="1 2">YK-624</strain>
    </source>
</reference>
<dbReference type="EMBL" id="BPQB01000100">
    <property type="protein sequence ID" value="GJE99058.1"/>
    <property type="molecule type" value="Genomic_DNA"/>
</dbReference>
<accession>A0A9P3LKW7</accession>